<dbReference type="CDD" id="cd06261">
    <property type="entry name" value="TM_PBP2"/>
    <property type="match status" value="1"/>
</dbReference>
<gene>
    <name evidence="9" type="ORF">AE618_09200</name>
</gene>
<dbReference type="Gene3D" id="1.10.3720.10">
    <property type="entry name" value="MetI-like"/>
    <property type="match status" value="1"/>
</dbReference>
<evidence type="ECO:0000256" key="1">
    <source>
        <dbReference type="ARBA" id="ARBA00004651"/>
    </source>
</evidence>
<dbReference type="Proteomes" id="UP000037822">
    <property type="component" value="Unassembled WGS sequence"/>
</dbReference>
<dbReference type="OrthoDB" id="9805855at2"/>
<evidence type="ECO:0000256" key="3">
    <source>
        <dbReference type="ARBA" id="ARBA00022475"/>
    </source>
</evidence>
<proteinExistence type="inferred from homology"/>
<evidence type="ECO:0000256" key="7">
    <source>
        <dbReference type="RuleBase" id="RU363032"/>
    </source>
</evidence>
<evidence type="ECO:0000256" key="5">
    <source>
        <dbReference type="ARBA" id="ARBA00022989"/>
    </source>
</evidence>
<dbReference type="PATRIC" id="fig|1526658.3.peg.5329"/>
<evidence type="ECO:0000259" key="8">
    <source>
        <dbReference type="PROSITE" id="PS50928"/>
    </source>
</evidence>
<feature type="domain" description="ABC transmembrane type-1" evidence="8">
    <location>
        <begin position="95"/>
        <end position="304"/>
    </location>
</feature>
<dbReference type="SUPFAM" id="SSF161098">
    <property type="entry name" value="MetI-like"/>
    <property type="match status" value="1"/>
</dbReference>
<accession>A0A0N1N3Z3</accession>
<dbReference type="PANTHER" id="PTHR43163">
    <property type="entry name" value="DIPEPTIDE TRANSPORT SYSTEM PERMEASE PROTEIN DPPB-RELATED"/>
    <property type="match status" value="1"/>
</dbReference>
<keyword evidence="5 7" id="KW-1133">Transmembrane helix</keyword>
<dbReference type="EMBL" id="LGSZ01000031">
    <property type="protein sequence ID" value="KPH81203.1"/>
    <property type="molecule type" value="Genomic_DNA"/>
</dbReference>
<keyword evidence="4 7" id="KW-0812">Transmembrane</keyword>
<dbReference type="RefSeq" id="WP_054208753.1">
    <property type="nucleotide sequence ID" value="NZ_LGSZ01000031.1"/>
</dbReference>
<evidence type="ECO:0000256" key="6">
    <source>
        <dbReference type="ARBA" id="ARBA00023136"/>
    </source>
</evidence>
<reference evidence="9 10" key="1">
    <citation type="submission" date="2015-07" db="EMBL/GenBank/DDBJ databases">
        <title>Whole genome sequencing of Bosea vaviloviae isolated from cave pool.</title>
        <authorList>
            <person name="Tan N.E.H."/>
            <person name="Lee Y.P."/>
            <person name="Gan H.M."/>
            <person name="Barton H."/>
            <person name="Savka M.A."/>
        </authorList>
    </citation>
    <scope>NUCLEOTIDE SEQUENCE [LARGE SCALE GENOMIC DNA]</scope>
    <source>
        <strain evidence="9 10">SD260</strain>
    </source>
</reference>
<feature type="transmembrane region" description="Helical" evidence="7">
    <location>
        <begin position="242"/>
        <end position="264"/>
    </location>
</feature>
<evidence type="ECO:0000313" key="9">
    <source>
        <dbReference type="EMBL" id="KPH81203.1"/>
    </source>
</evidence>
<keyword evidence="3" id="KW-1003">Cell membrane</keyword>
<dbReference type="InterPro" id="IPR045621">
    <property type="entry name" value="BPD_transp_1_N"/>
</dbReference>
<dbReference type="Pfam" id="PF00528">
    <property type="entry name" value="BPD_transp_1"/>
    <property type="match status" value="1"/>
</dbReference>
<keyword evidence="2 7" id="KW-0813">Transport</keyword>
<dbReference type="GO" id="GO:0005886">
    <property type="term" value="C:plasma membrane"/>
    <property type="evidence" value="ECO:0007669"/>
    <property type="project" value="UniProtKB-SubCell"/>
</dbReference>
<name>A0A0N1N3Z3_9HYPH</name>
<dbReference type="PROSITE" id="PS50928">
    <property type="entry name" value="ABC_TM1"/>
    <property type="match status" value="1"/>
</dbReference>
<comment type="caution">
    <text evidence="9">The sequence shown here is derived from an EMBL/GenBank/DDBJ whole genome shotgun (WGS) entry which is preliminary data.</text>
</comment>
<sequence length="318" mass="34449">MAAYITRRLAFVVLVLVAVSMLVFGVTTLLPANVAYLILGSFATPEQVHALELKLGLTDPVWQQYLRWAGGFLTGNLGESTLMNRPVGPMLLEAIQRSLMLTGVSFVLIAIIGVGLGIAAALRHGRALDHGVSVATYLGIAVPEFFWAIVVIIVFASWLGWLPASGYEPISAGVWEWAKHLIAPTLTLVFGHLAHVSRLTRSSMIEVMQSPYITAARAKGLPERVIVLHHALRNALLPTITVLALDFGRLMGGIVVIETVFAYPGLGRLVVFSIQNRDLPTLQAAILVVAAIYALANLLADLLYARFNPKIRFGRNVA</sequence>
<comment type="similarity">
    <text evidence="7">Belongs to the binding-protein-dependent transport system permease family.</text>
</comment>
<dbReference type="GO" id="GO:0055085">
    <property type="term" value="P:transmembrane transport"/>
    <property type="evidence" value="ECO:0007669"/>
    <property type="project" value="InterPro"/>
</dbReference>
<evidence type="ECO:0000313" key="10">
    <source>
        <dbReference type="Proteomes" id="UP000037822"/>
    </source>
</evidence>
<evidence type="ECO:0000256" key="4">
    <source>
        <dbReference type="ARBA" id="ARBA00022692"/>
    </source>
</evidence>
<dbReference type="PANTHER" id="PTHR43163:SF3">
    <property type="entry name" value="PEPTIDE ABC TRANSPORTER PERMEASE PROTEIN"/>
    <property type="match status" value="1"/>
</dbReference>
<dbReference type="InterPro" id="IPR035906">
    <property type="entry name" value="MetI-like_sf"/>
</dbReference>
<dbReference type="AlphaFoldDB" id="A0A0N1N3Z3"/>
<feature type="transmembrane region" description="Helical" evidence="7">
    <location>
        <begin position="284"/>
        <end position="305"/>
    </location>
</feature>
<dbReference type="Pfam" id="PF19300">
    <property type="entry name" value="BPD_transp_1_N"/>
    <property type="match status" value="1"/>
</dbReference>
<feature type="transmembrane region" description="Helical" evidence="7">
    <location>
        <begin position="12"/>
        <end position="39"/>
    </location>
</feature>
<evidence type="ECO:0000256" key="2">
    <source>
        <dbReference type="ARBA" id="ARBA00022448"/>
    </source>
</evidence>
<keyword evidence="10" id="KW-1185">Reference proteome</keyword>
<feature type="transmembrane region" description="Helical" evidence="7">
    <location>
        <begin position="134"/>
        <end position="161"/>
    </location>
</feature>
<comment type="subcellular location">
    <subcellularLocation>
        <location evidence="1 7">Cell membrane</location>
        <topology evidence="1 7">Multi-pass membrane protein</topology>
    </subcellularLocation>
</comment>
<keyword evidence="6 7" id="KW-0472">Membrane</keyword>
<protein>
    <submittedName>
        <fullName evidence="9">ABC transporter</fullName>
    </submittedName>
</protein>
<dbReference type="InterPro" id="IPR000515">
    <property type="entry name" value="MetI-like"/>
</dbReference>
<feature type="transmembrane region" description="Helical" evidence="7">
    <location>
        <begin position="99"/>
        <end position="122"/>
    </location>
</feature>
<organism evidence="9 10">
    <name type="scientific">Bosea vaviloviae</name>
    <dbReference type="NCBI Taxonomy" id="1526658"/>
    <lineage>
        <taxon>Bacteria</taxon>
        <taxon>Pseudomonadati</taxon>
        <taxon>Pseudomonadota</taxon>
        <taxon>Alphaproteobacteria</taxon>
        <taxon>Hyphomicrobiales</taxon>
        <taxon>Boseaceae</taxon>
        <taxon>Bosea</taxon>
    </lineage>
</organism>